<sequence length="371" mass="42975">MKKIIKAILRLIRRYIKDYLCNKRIYSEQMREEFYNMVNVPVSMQGELSLSEKRAVEVLWGGINPRLSFAEYGVFKELCGFDPRYMSHQTYLPLVARTLNNYRYTKLFEHKSLLGYLVNGSLKFPRCIIRCVDQEYYNEQMNQLMFKDVVSLCIRENVLIVKDSVDSAGGKSVEKLDLSNLSEKDKKAQVVRVLNERNRDFVIQECVRQHHSTAIFNESSINTFRITSLYLNGVFSILSIVFRFGKSGMNVDNWGSGGIMIGVYSDGTFQSFGYDIQLNKYYEYNGIVFKNRVIEQIPSLLKQIECIHTSCFSLCKFIGWDVCFNEKNEPVIIELNSSQPGVFGEQICTGPIFGVRTQEVIDYCKKKGFEY</sequence>
<feature type="domain" description="Alpha-L-glutamate ligase-related protein ATP-grasp" evidence="1">
    <location>
        <begin position="97"/>
        <end position="355"/>
    </location>
</feature>
<dbReference type="Pfam" id="PF14397">
    <property type="entry name" value="ATPgrasp_ST"/>
    <property type="match status" value="1"/>
</dbReference>
<dbReference type="RefSeq" id="WP_007837074.1">
    <property type="nucleotide sequence ID" value="NZ_JBEJMP010000015.1"/>
</dbReference>
<proteinExistence type="predicted"/>
<dbReference type="EMBL" id="CP046176">
    <property type="protein sequence ID" value="QJR75738.1"/>
    <property type="molecule type" value="Genomic_DNA"/>
</dbReference>
<evidence type="ECO:0000313" key="2">
    <source>
        <dbReference type="EMBL" id="QJR75738.1"/>
    </source>
</evidence>
<accession>A0A854LM64</accession>
<organism evidence="2 3">
    <name type="scientific">Phocaeicola dorei</name>
    <dbReference type="NCBI Taxonomy" id="357276"/>
    <lineage>
        <taxon>Bacteria</taxon>
        <taxon>Pseudomonadati</taxon>
        <taxon>Bacteroidota</taxon>
        <taxon>Bacteroidia</taxon>
        <taxon>Bacteroidales</taxon>
        <taxon>Bacteroidaceae</taxon>
        <taxon>Phocaeicola</taxon>
    </lineage>
</organism>
<evidence type="ECO:0000259" key="1">
    <source>
        <dbReference type="Pfam" id="PF14397"/>
    </source>
</evidence>
<dbReference type="AlphaFoldDB" id="A0A854LM64"/>
<gene>
    <name evidence="2" type="ORF">GKD17_04730</name>
</gene>
<protein>
    <recommendedName>
        <fullName evidence="1">Alpha-L-glutamate ligase-related protein ATP-grasp domain-containing protein</fullName>
    </recommendedName>
</protein>
<dbReference type="InterPro" id="IPR039523">
    <property type="entry name" value="RimK-rel_E_lig_ATP-grasp"/>
</dbReference>
<dbReference type="Proteomes" id="UP000500949">
    <property type="component" value="Chromosome"/>
</dbReference>
<reference evidence="2 3" key="1">
    <citation type="submission" date="2019-11" db="EMBL/GenBank/DDBJ databases">
        <title>Complete genome sequence of Bacteroides dorei DSM 17855.</title>
        <authorList>
            <person name="Russell J.T."/>
        </authorList>
    </citation>
    <scope>NUCLEOTIDE SEQUENCE [LARGE SCALE GENOMIC DNA]</scope>
    <source>
        <strain evidence="2 3">DSM 17855</strain>
    </source>
</reference>
<name>A0A854LM64_9BACT</name>
<evidence type="ECO:0000313" key="3">
    <source>
        <dbReference type="Proteomes" id="UP000500949"/>
    </source>
</evidence>